<sequence length="131" mass="14154">MTIHILSSVTVRPRVAGDGDALHCVRLRLRPCAPAPLATSCGGAPVTSRRDLAVVTRRAREQHAPARAGCVISLPPLDDRAAPSAPIGRPPPAPRVGPCLVSRTLAERFIRLRIADETTRLSKRLPRDRVH</sequence>
<name>A0AAU9V0I0_EUPED</name>
<protein>
    <submittedName>
        <fullName evidence="1">Uncharacterized protein</fullName>
    </submittedName>
</protein>
<reference evidence="1" key="1">
    <citation type="submission" date="2022-03" db="EMBL/GenBank/DDBJ databases">
        <authorList>
            <person name="Tunstrom K."/>
        </authorList>
    </citation>
    <scope>NUCLEOTIDE SEQUENCE</scope>
</reference>
<dbReference type="AlphaFoldDB" id="A0AAU9V0I0"/>
<keyword evidence="2" id="KW-1185">Reference proteome</keyword>
<evidence type="ECO:0000313" key="1">
    <source>
        <dbReference type="EMBL" id="CAH2105028.1"/>
    </source>
</evidence>
<dbReference type="Proteomes" id="UP001153954">
    <property type="component" value="Unassembled WGS sequence"/>
</dbReference>
<accession>A0AAU9V0I0</accession>
<organism evidence="1 2">
    <name type="scientific">Euphydryas editha</name>
    <name type="common">Edith's checkerspot</name>
    <dbReference type="NCBI Taxonomy" id="104508"/>
    <lineage>
        <taxon>Eukaryota</taxon>
        <taxon>Metazoa</taxon>
        <taxon>Ecdysozoa</taxon>
        <taxon>Arthropoda</taxon>
        <taxon>Hexapoda</taxon>
        <taxon>Insecta</taxon>
        <taxon>Pterygota</taxon>
        <taxon>Neoptera</taxon>
        <taxon>Endopterygota</taxon>
        <taxon>Lepidoptera</taxon>
        <taxon>Glossata</taxon>
        <taxon>Ditrysia</taxon>
        <taxon>Papilionoidea</taxon>
        <taxon>Nymphalidae</taxon>
        <taxon>Nymphalinae</taxon>
        <taxon>Euphydryas</taxon>
    </lineage>
</organism>
<proteinExistence type="predicted"/>
<dbReference type="EMBL" id="CAKOGL010000027">
    <property type="protein sequence ID" value="CAH2105028.1"/>
    <property type="molecule type" value="Genomic_DNA"/>
</dbReference>
<evidence type="ECO:0000313" key="2">
    <source>
        <dbReference type="Proteomes" id="UP001153954"/>
    </source>
</evidence>
<comment type="caution">
    <text evidence="1">The sequence shown here is derived from an EMBL/GenBank/DDBJ whole genome shotgun (WGS) entry which is preliminary data.</text>
</comment>
<gene>
    <name evidence="1" type="ORF">EEDITHA_LOCUS19342</name>
</gene>